<keyword evidence="1" id="KW-0472">Membrane</keyword>
<evidence type="ECO:0000256" key="1">
    <source>
        <dbReference type="SAM" id="Phobius"/>
    </source>
</evidence>
<dbReference type="STRING" id="1140003.OMY_01747"/>
<sequence>MNAEMKKLEERRKKTSITNMYFNRFLLIRYTTALFLFFNLYWFVFLLFSQPLLALVPLLLFIGSAIVAIEQVKLYRNHSEQLPYAKGFYILQGIVNSVMIVLVYTPMYDRFFPFLTNTSETKNILTITLLLGVLISLIVLRKLHKIRLGQDKHLKLVKAYEKTVS</sequence>
<gene>
    <name evidence="2" type="ORF">I573_00843</name>
</gene>
<dbReference type="RefSeq" id="WP_016186184.1">
    <property type="nucleotide sequence ID" value="NZ_ASWO01000003.1"/>
</dbReference>
<dbReference type="eggNOG" id="ENOG50330CD">
    <property type="taxonomic scope" value="Bacteria"/>
</dbReference>
<name>S0P754_9ENTE</name>
<dbReference type="OrthoDB" id="3183957at2"/>
<organism evidence="2 3">
    <name type="scientific">Enterococcus sulfureus ATCC 49903</name>
    <dbReference type="NCBI Taxonomy" id="1140003"/>
    <lineage>
        <taxon>Bacteria</taxon>
        <taxon>Bacillati</taxon>
        <taxon>Bacillota</taxon>
        <taxon>Bacilli</taxon>
        <taxon>Lactobacillales</taxon>
        <taxon>Enterococcaceae</taxon>
        <taxon>Enterococcus</taxon>
    </lineage>
</organism>
<dbReference type="PATRIC" id="fig|1140003.3.peg.1685"/>
<dbReference type="Proteomes" id="UP000015961">
    <property type="component" value="Unassembled WGS sequence"/>
</dbReference>
<evidence type="ECO:0008006" key="4">
    <source>
        <dbReference type="Google" id="ProtNLM"/>
    </source>
</evidence>
<feature type="transmembrane region" description="Helical" evidence="1">
    <location>
        <begin position="87"/>
        <end position="104"/>
    </location>
</feature>
<keyword evidence="3" id="KW-1185">Reference proteome</keyword>
<feature type="transmembrane region" description="Helical" evidence="1">
    <location>
        <begin position="21"/>
        <end position="48"/>
    </location>
</feature>
<feature type="transmembrane region" description="Helical" evidence="1">
    <location>
        <begin position="124"/>
        <end position="140"/>
    </location>
</feature>
<dbReference type="EMBL" id="ASWO01000003">
    <property type="protein sequence ID" value="EOT86090.1"/>
    <property type="molecule type" value="Genomic_DNA"/>
</dbReference>
<proteinExistence type="predicted"/>
<dbReference type="AlphaFoldDB" id="S0P754"/>
<evidence type="ECO:0000313" key="3">
    <source>
        <dbReference type="Proteomes" id="UP000015961"/>
    </source>
</evidence>
<comment type="caution">
    <text evidence="2">The sequence shown here is derived from an EMBL/GenBank/DDBJ whole genome shotgun (WGS) entry which is preliminary data.</text>
</comment>
<protein>
    <recommendedName>
        <fullName evidence="4">PTS cellobiose transporter subunit IIA</fullName>
    </recommendedName>
</protein>
<reference evidence="2 3" key="1">
    <citation type="submission" date="2013-03" db="EMBL/GenBank/DDBJ databases">
        <title>The Genome Sequence of Enterococcus sulfureus ATCC_49903 (PacBio/Illumina hybrid assembly).</title>
        <authorList>
            <consortium name="The Broad Institute Genomics Platform"/>
            <consortium name="The Broad Institute Genome Sequencing Center for Infectious Disease"/>
            <person name="Earl A."/>
            <person name="Russ C."/>
            <person name="Gilmore M."/>
            <person name="Surin D."/>
            <person name="Walker B."/>
            <person name="Young S."/>
            <person name="Zeng Q."/>
            <person name="Gargeya S."/>
            <person name="Fitzgerald M."/>
            <person name="Haas B."/>
            <person name="Abouelleil A."/>
            <person name="Allen A.W."/>
            <person name="Alvarado L."/>
            <person name="Arachchi H.M."/>
            <person name="Berlin A.M."/>
            <person name="Chapman S.B."/>
            <person name="Gainer-Dewar J."/>
            <person name="Goldberg J."/>
            <person name="Griggs A."/>
            <person name="Gujja S."/>
            <person name="Hansen M."/>
            <person name="Howarth C."/>
            <person name="Imamovic A."/>
            <person name="Ireland A."/>
            <person name="Larimer J."/>
            <person name="McCowan C."/>
            <person name="Murphy C."/>
            <person name="Pearson M."/>
            <person name="Poon T.W."/>
            <person name="Priest M."/>
            <person name="Roberts A."/>
            <person name="Saif S."/>
            <person name="Shea T."/>
            <person name="Sisk P."/>
            <person name="Sykes S."/>
            <person name="Wortman J."/>
            <person name="Nusbaum C."/>
            <person name="Birren B."/>
        </authorList>
    </citation>
    <scope>NUCLEOTIDE SEQUENCE [LARGE SCALE GENOMIC DNA]</scope>
    <source>
        <strain evidence="2 3">ATCC 49903</strain>
    </source>
</reference>
<feature type="transmembrane region" description="Helical" evidence="1">
    <location>
        <begin position="54"/>
        <end position="75"/>
    </location>
</feature>
<accession>S0P754</accession>
<keyword evidence="1" id="KW-1133">Transmembrane helix</keyword>
<evidence type="ECO:0000313" key="2">
    <source>
        <dbReference type="EMBL" id="EOT86090.1"/>
    </source>
</evidence>
<keyword evidence="1" id="KW-0812">Transmembrane</keyword>